<reference evidence="2" key="1">
    <citation type="submission" date="2020-11" db="EMBL/GenBank/DDBJ databases">
        <title>Novosphingobium aureum sp. nov., a marine bacterium isolated from sediment of a salt flat.</title>
        <authorList>
            <person name="Yoo Y."/>
            <person name="Kim J.-J."/>
        </authorList>
    </citation>
    <scope>NUCLEOTIDE SEQUENCE</scope>
    <source>
        <strain evidence="2">YJ-S2-02</strain>
    </source>
</reference>
<evidence type="ECO:0000313" key="2">
    <source>
        <dbReference type="EMBL" id="MBH0112180.1"/>
    </source>
</evidence>
<evidence type="ECO:0000256" key="1">
    <source>
        <dbReference type="SAM" id="SignalP"/>
    </source>
</evidence>
<sequence>MRSYLALLGPLAMLAAAPAAAQHISYETIEPEITLPTGGQRNIAANAGTAGTAGGAIKALASYGPFRVIDAGRAALVDSTDSRSPEAFSAMLRDYPGIATLDLVECPGTYDDLANLRLGRMIRAQGIATRVPRGGSVRSGAVELFLAGVRRSVDAGAEFAVHSWLDVDGHEPGDYDAAAPSNRRYLDYYNQMGMSPIEAEAFYAMTNSVPFDSARWFGAGVMGLWVQFDEVSMPDELAQRARVTFAPVTFAYAGD</sequence>
<comment type="caution">
    <text evidence="2">The sequence shown here is derived from an EMBL/GenBank/DDBJ whole genome shotgun (WGS) entry which is preliminary data.</text>
</comment>
<proteinExistence type="predicted"/>
<dbReference type="RefSeq" id="WP_197161093.1">
    <property type="nucleotide sequence ID" value="NZ_JADZGI010000001.1"/>
</dbReference>
<feature type="chain" id="PRO_5036690125" evidence="1">
    <location>
        <begin position="22"/>
        <end position="255"/>
    </location>
</feature>
<feature type="signal peptide" evidence="1">
    <location>
        <begin position="1"/>
        <end position="21"/>
    </location>
</feature>
<gene>
    <name evidence="2" type="ORF">I5E68_04330</name>
</gene>
<keyword evidence="2" id="KW-0378">Hydrolase</keyword>
<name>A0A931MK68_9SPHN</name>
<organism evidence="2 3">
    <name type="scientific">Novosphingobium aureum</name>
    <dbReference type="NCBI Taxonomy" id="2792964"/>
    <lineage>
        <taxon>Bacteria</taxon>
        <taxon>Pseudomonadati</taxon>
        <taxon>Pseudomonadota</taxon>
        <taxon>Alphaproteobacteria</taxon>
        <taxon>Sphingomonadales</taxon>
        <taxon>Sphingomonadaceae</taxon>
        <taxon>Novosphingobium</taxon>
    </lineage>
</organism>
<dbReference type="AlphaFoldDB" id="A0A931MK68"/>
<keyword evidence="1" id="KW-0732">Signal</keyword>
<protein>
    <submittedName>
        <fullName evidence="2">Alpha/beta hydrolase</fullName>
    </submittedName>
</protein>
<accession>A0A931MK68</accession>
<evidence type="ECO:0000313" key="3">
    <source>
        <dbReference type="Proteomes" id="UP000617634"/>
    </source>
</evidence>
<dbReference type="Proteomes" id="UP000617634">
    <property type="component" value="Unassembled WGS sequence"/>
</dbReference>
<dbReference type="EMBL" id="JADZGI010000001">
    <property type="protein sequence ID" value="MBH0112180.1"/>
    <property type="molecule type" value="Genomic_DNA"/>
</dbReference>
<dbReference type="GO" id="GO:0016787">
    <property type="term" value="F:hydrolase activity"/>
    <property type="evidence" value="ECO:0007669"/>
    <property type="project" value="UniProtKB-KW"/>
</dbReference>
<keyword evidence="3" id="KW-1185">Reference proteome</keyword>